<dbReference type="SUPFAM" id="SSF102114">
    <property type="entry name" value="Radical SAM enzymes"/>
    <property type="match status" value="1"/>
</dbReference>
<evidence type="ECO:0000313" key="6">
    <source>
        <dbReference type="EMBL" id="XBX75402.1"/>
    </source>
</evidence>
<keyword evidence="2" id="KW-0479">Metal-binding</keyword>
<dbReference type="SFLD" id="SFLDG01067">
    <property type="entry name" value="SPASM/twitch_domain_containing"/>
    <property type="match status" value="1"/>
</dbReference>
<name>A0AAU7VNJ8_9FIRM</name>
<dbReference type="CDD" id="cd01335">
    <property type="entry name" value="Radical_SAM"/>
    <property type="match status" value="1"/>
</dbReference>
<dbReference type="RefSeq" id="WP_350344146.1">
    <property type="nucleotide sequence ID" value="NZ_CP158367.1"/>
</dbReference>
<dbReference type="PROSITE" id="PS51918">
    <property type="entry name" value="RADICAL_SAM"/>
    <property type="match status" value="1"/>
</dbReference>
<dbReference type="GO" id="GO:0003824">
    <property type="term" value="F:catalytic activity"/>
    <property type="evidence" value="ECO:0007669"/>
    <property type="project" value="InterPro"/>
</dbReference>
<protein>
    <submittedName>
        <fullName evidence="6">Radical SAM protein</fullName>
    </submittedName>
</protein>
<dbReference type="Pfam" id="PF13186">
    <property type="entry name" value="SPASM"/>
    <property type="match status" value="1"/>
</dbReference>
<keyword evidence="3" id="KW-0408">Iron</keyword>
<dbReference type="InterPro" id="IPR013785">
    <property type="entry name" value="Aldolase_TIM"/>
</dbReference>
<evidence type="ECO:0000256" key="1">
    <source>
        <dbReference type="ARBA" id="ARBA00022691"/>
    </source>
</evidence>
<dbReference type="AlphaFoldDB" id="A0AAU7VNJ8"/>
<dbReference type="PANTHER" id="PTHR43524">
    <property type="entry name" value="RADICAL SAM SUPERFAMILY PROTEIN"/>
    <property type="match status" value="1"/>
</dbReference>
<dbReference type="InterPro" id="IPR023885">
    <property type="entry name" value="4Fe4S-binding_SPASM_dom"/>
</dbReference>
<reference evidence="6" key="2">
    <citation type="submission" date="2024-06" db="EMBL/GenBank/DDBJ databases">
        <authorList>
            <person name="Petrova K.O."/>
            <person name="Toshchakov S.V."/>
            <person name="Boltjanskaja Y.V."/>
            <person name="Kevbrin V."/>
        </authorList>
    </citation>
    <scope>NUCLEOTIDE SEQUENCE</scope>
    <source>
        <strain evidence="6">Z-910T</strain>
    </source>
</reference>
<feature type="domain" description="Radical SAM core" evidence="5">
    <location>
        <begin position="105"/>
        <end position="313"/>
    </location>
</feature>
<dbReference type="Gene3D" id="3.20.20.70">
    <property type="entry name" value="Aldolase class I"/>
    <property type="match status" value="1"/>
</dbReference>
<sequence>MSVIDQCKRYALVNLYRYMDKNPDKNLPKLVKWGDRIDKQNQFVTQRKIMREIIEDEENHWNQLIKSLWTDVDDELRRKLFENFFLNATLLGFPKQRKLEEKHDCNIPWAILLDPTSACNLDCTGCWASEYGDKLNLDFETLDSIIEQAKELGIHFFLFSGGEPLVRKKDIIKLCEKHNDCAFLAFTNGTLIDEEFAEEMLRVKNFIPAFSIEGFEEETDYRRGKGTYSKILEAMKILKNKKLPFGVSCCYTSKNTESIGSEEFIDQIIAWGAKFAWFFTYMPVGVDAAPELMATDKQRKFMYHQIRKFRKTKPLFTMDFWNDGQYAKGCVAGGRRYLHINSNGDCEPCAFVHYSDSNIKNKTLLEALKSPLFKGYRKNQPFNKNHLRPCPILDNPGRLTDIVDESGATSTDFKDPEDVRDLSKKCEVTAEKWATTAEQLWNDS</sequence>
<gene>
    <name evidence="6" type="ORF">PRVXT_000523</name>
</gene>
<dbReference type="InterPro" id="IPR007197">
    <property type="entry name" value="rSAM"/>
</dbReference>
<evidence type="ECO:0000259" key="5">
    <source>
        <dbReference type="PROSITE" id="PS51918"/>
    </source>
</evidence>
<proteinExistence type="predicted"/>
<dbReference type="Pfam" id="PF04055">
    <property type="entry name" value="Radical_SAM"/>
    <property type="match status" value="1"/>
</dbReference>
<evidence type="ECO:0000256" key="3">
    <source>
        <dbReference type="ARBA" id="ARBA00023004"/>
    </source>
</evidence>
<evidence type="ECO:0000256" key="4">
    <source>
        <dbReference type="ARBA" id="ARBA00023014"/>
    </source>
</evidence>
<dbReference type="CDD" id="cd21128">
    <property type="entry name" value="SPASM_rSAM"/>
    <property type="match status" value="1"/>
</dbReference>
<keyword evidence="1" id="KW-0949">S-adenosyl-L-methionine</keyword>
<dbReference type="GO" id="GO:0051536">
    <property type="term" value="F:iron-sulfur cluster binding"/>
    <property type="evidence" value="ECO:0007669"/>
    <property type="project" value="UniProtKB-KW"/>
</dbReference>
<reference evidence="6" key="1">
    <citation type="journal article" date="2013" name="Extremophiles">
        <title>Proteinivorax tanatarense gen. nov., sp. nov., an anaerobic, haloalkaliphilic, proteolytic bacterium isolated from a decaying algal bloom, and proposal of Proteinivoraceae fam. nov.</title>
        <authorList>
            <person name="Kevbrin V."/>
            <person name="Boltyanskaya Y."/>
            <person name="Zhilina T."/>
            <person name="Kolganova T."/>
            <person name="Lavrentjeva E."/>
            <person name="Kuznetsov B."/>
        </authorList>
    </citation>
    <scope>NUCLEOTIDE SEQUENCE</scope>
    <source>
        <strain evidence="6">Z-910T</strain>
    </source>
</reference>
<dbReference type="InterPro" id="IPR058240">
    <property type="entry name" value="rSAM_sf"/>
</dbReference>
<keyword evidence="4" id="KW-0411">Iron-sulfur</keyword>
<organism evidence="6">
    <name type="scientific">Proteinivorax tanatarense</name>
    <dbReference type="NCBI Taxonomy" id="1260629"/>
    <lineage>
        <taxon>Bacteria</taxon>
        <taxon>Bacillati</taxon>
        <taxon>Bacillota</taxon>
        <taxon>Clostridia</taxon>
        <taxon>Eubacteriales</taxon>
        <taxon>Proteinivoracaceae</taxon>
        <taxon>Proteinivorax</taxon>
    </lineage>
</organism>
<dbReference type="SFLD" id="SFLDS00029">
    <property type="entry name" value="Radical_SAM"/>
    <property type="match status" value="1"/>
</dbReference>
<dbReference type="PANTHER" id="PTHR43524:SF1">
    <property type="entry name" value="RADICAL SAM SUPERFAMILY PROTEIN"/>
    <property type="match status" value="1"/>
</dbReference>
<dbReference type="GO" id="GO:0046872">
    <property type="term" value="F:metal ion binding"/>
    <property type="evidence" value="ECO:0007669"/>
    <property type="project" value="UniProtKB-KW"/>
</dbReference>
<dbReference type="EMBL" id="CP158367">
    <property type="protein sequence ID" value="XBX75402.1"/>
    <property type="molecule type" value="Genomic_DNA"/>
</dbReference>
<accession>A0AAU7VNJ8</accession>
<evidence type="ECO:0000256" key="2">
    <source>
        <dbReference type="ARBA" id="ARBA00022723"/>
    </source>
</evidence>